<comment type="caution">
    <text evidence="2">The sequence shown here is derived from an EMBL/GenBank/DDBJ whole genome shotgun (WGS) entry which is preliminary data.</text>
</comment>
<organism evidence="2 3">
    <name type="scientific">Rhamnusium bicolor</name>
    <dbReference type="NCBI Taxonomy" id="1586634"/>
    <lineage>
        <taxon>Eukaryota</taxon>
        <taxon>Metazoa</taxon>
        <taxon>Ecdysozoa</taxon>
        <taxon>Arthropoda</taxon>
        <taxon>Hexapoda</taxon>
        <taxon>Insecta</taxon>
        <taxon>Pterygota</taxon>
        <taxon>Neoptera</taxon>
        <taxon>Endopterygota</taxon>
        <taxon>Coleoptera</taxon>
        <taxon>Polyphaga</taxon>
        <taxon>Cucujiformia</taxon>
        <taxon>Chrysomeloidea</taxon>
        <taxon>Cerambycidae</taxon>
        <taxon>Lepturinae</taxon>
        <taxon>Rhagiini</taxon>
        <taxon>Rhamnusium</taxon>
    </lineage>
</organism>
<accession>A0AAV8XAE0</accession>
<evidence type="ECO:0000313" key="3">
    <source>
        <dbReference type="Proteomes" id="UP001162156"/>
    </source>
</evidence>
<protein>
    <submittedName>
        <fullName evidence="2">Uncharacterized protein</fullName>
    </submittedName>
</protein>
<evidence type="ECO:0000256" key="1">
    <source>
        <dbReference type="SAM" id="MobiDB-lite"/>
    </source>
</evidence>
<dbReference type="AlphaFoldDB" id="A0AAV8XAE0"/>
<evidence type="ECO:0000313" key="2">
    <source>
        <dbReference type="EMBL" id="KAJ8935967.1"/>
    </source>
</evidence>
<sequence>MSNECDLGQQSILHAVKIKSKPKLQELDGSVIEENEEQSGKPLCETLKDAMFSSEDNTTNDDSGIELNESGK</sequence>
<dbReference type="Proteomes" id="UP001162156">
    <property type="component" value="Unassembled WGS sequence"/>
</dbReference>
<dbReference type="EMBL" id="JANEYF010003493">
    <property type="protein sequence ID" value="KAJ8935967.1"/>
    <property type="molecule type" value="Genomic_DNA"/>
</dbReference>
<name>A0AAV8XAE0_9CUCU</name>
<keyword evidence="3" id="KW-1185">Reference proteome</keyword>
<gene>
    <name evidence="2" type="ORF">NQ314_012548</name>
</gene>
<proteinExistence type="predicted"/>
<reference evidence="2" key="1">
    <citation type="journal article" date="2023" name="Insect Mol. Biol.">
        <title>Genome sequencing provides insights into the evolution of gene families encoding plant cell wall-degrading enzymes in longhorned beetles.</title>
        <authorList>
            <person name="Shin N.R."/>
            <person name="Okamura Y."/>
            <person name="Kirsch R."/>
            <person name="Pauchet Y."/>
        </authorList>
    </citation>
    <scope>NUCLEOTIDE SEQUENCE</scope>
    <source>
        <strain evidence="2">RBIC_L_NR</strain>
    </source>
</reference>
<feature type="region of interest" description="Disordered" evidence="1">
    <location>
        <begin position="50"/>
        <end position="72"/>
    </location>
</feature>